<dbReference type="PIRSF" id="PIRSF005413">
    <property type="entry name" value="COX11"/>
    <property type="match status" value="1"/>
</dbReference>
<comment type="similarity">
    <text evidence="3">Belongs to the COX11/CtaG family.</text>
</comment>
<gene>
    <name evidence="10" type="ORF">AB9R89_05960</name>
</gene>
<dbReference type="Proteomes" id="UP001610706">
    <property type="component" value="Unassembled WGS sequence"/>
</dbReference>
<comment type="subcellular location">
    <subcellularLocation>
        <location evidence="2">Cell inner membrane</location>
        <topology evidence="2">Single-pass type II membrane protein</topology>
        <orientation evidence="2">Periplasmic side</orientation>
    </subcellularLocation>
</comment>
<keyword evidence="7" id="KW-1133">Transmembrane helix</keyword>
<dbReference type="NCBIfam" id="NF003465">
    <property type="entry name" value="PRK05089.1"/>
    <property type="match status" value="1"/>
</dbReference>
<dbReference type="InterPro" id="IPR023471">
    <property type="entry name" value="CtaG/Cox11_dom_sf"/>
</dbReference>
<evidence type="ECO:0000313" key="11">
    <source>
        <dbReference type="Proteomes" id="UP001610706"/>
    </source>
</evidence>
<dbReference type="InterPro" id="IPR007533">
    <property type="entry name" value="Cyt_c_oxidase_assmbl_CtaG"/>
</dbReference>
<keyword evidence="5" id="KW-0812">Transmembrane</keyword>
<evidence type="ECO:0000256" key="6">
    <source>
        <dbReference type="ARBA" id="ARBA00022968"/>
    </source>
</evidence>
<evidence type="ECO:0000256" key="5">
    <source>
        <dbReference type="ARBA" id="ARBA00022692"/>
    </source>
</evidence>
<dbReference type="Gene3D" id="2.60.370.10">
    <property type="entry name" value="Ctag/Cox11"/>
    <property type="match status" value="1"/>
</dbReference>
<name>A0ABW7P0A7_9GAMM</name>
<reference evidence="10 11" key="1">
    <citation type="submission" date="2024-08" db="EMBL/GenBank/DDBJ databases">
        <title>Oceanimonas smirnovii Genome sequencing and assembly.</title>
        <authorList>
            <person name="Tang B."/>
        </authorList>
    </citation>
    <scope>NUCLEOTIDE SEQUENCE [LARGE SCALE GENOMIC DNA]</scope>
    <source>
        <strain evidence="10 11">OS2020-119</strain>
    </source>
</reference>
<dbReference type="RefSeq" id="WP_019934785.1">
    <property type="nucleotide sequence ID" value="NZ_CP166302.1"/>
</dbReference>
<comment type="function">
    <text evidence="1">Exerts its effect at some terminal stage of cytochrome c oxidase synthesis, probably by being involved in the insertion of the copper B into subunit I.</text>
</comment>
<dbReference type="EMBL" id="JBGFTR010000007">
    <property type="protein sequence ID" value="MFH7564869.1"/>
    <property type="molecule type" value="Genomic_DNA"/>
</dbReference>
<keyword evidence="8" id="KW-0186">Copper</keyword>
<accession>A0ABW7P0A7</accession>
<evidence type="ECO:0000256" key="8">
    <source>
        <dbReference type="ARBA" id="ARBA00023008"/>
    </source>
</evidence>
<dbReference type="PANTHER" id="PTHR21320">
    <property type="entry name" value="CYTOCHROME C OXIDASE ASSEMBLY PROTEIN COX11-RELATED"/>
    <property type="match status" value="1"/>
</dbReference>
<evidence type="ECO:0000256" key="4">
    <source>
        <dbReference type="ARBA" id="ARBA00015384"/>
    </source>
</evidence>
<dbReference type="Pfam" id="PF04442">
    <property type="entry name" value="CtaG_Cox11"/>
    <property type="match status" value="1"/>
</dbReference>
<evidence type="ECO:0000256" key="1">
    <source>
        <dbReference type="ARBA" id="ARBA00004007"/>
    </source>
</evidence>
<keyword evidence="6" id="KW-0735">Signal-anchor</keyword>
<evidence type="ECO:0000256" key="7">
    <source>
        <dbReference type="ARBA" id="ARBA00022989"/>
    </source>
</evidence>
<evidence type="ECO:0000256" key="3">
    <source>
        <dbReference type="ARBA" id="ARBA00009620"/>
    </source>
</evidence>
<sequence>MSIAKKAGQLGLLAVAMFGFGFALVPLYDVFCDITGLNGKTDNTAAVAAQGVNEHRQITVEFITYQSAGLRGEFTPSVQRLSVHPGEMHRVDFTVTNPGVSGQVLRAIPSVSPGRAAAYLRKTECFCFQEQPLDGRATAVMPMTFYVDEALPADIEVFTLSYTLYDISEQVAAQGGNDGGQNG</sequence>
<proteinExistence type="inferred from homology"/>
<dbReference type="SUPFAM" id="SSF110111">
    <property type="entry name" value="Ctag/Cox11"/>
    <property type="match status" value="1"/>
</dbReference>
<dbReference type="PANTHER" id="PTHR21320:SF3">
    <property type="entry name" value="CYTOCHROME C OXIDASE ASSEMBLY PROTEIN COX11, MITOCHONDRIAL-RELATED"/>
    <property type="match status" value="1"/>
</dbReference>
<protein>
    <recommendedName>
        <fullName evidence="4">Cytochrome c oxidase assembly protein CtaG</fullName>
    </recommendedName>
</protein>
<evidence type="ECO:0000313" key="10">
    <source>
        <dbReference type="EMBL" id="MFH7564869.1"/>
    </source>
</evidence>
<evidence type="ECO:0000256" key="2">
    <source>
        <dbReference type="ARBA" id="ARBA00004382"/>
    </source>
</evidence>
<evidence type="ECO:0000256" key="9">
    <source>
        <dbReference type="ARBA" id="ARBA00023136"/>
    </source>
</evidence>
<keyword evidence="11" id="KW-1185">Reference proteome</keyword>
<keyword evidence="9" id="KW-0472">Membrane</keyword>
<organism evidence="10 11">
    <name type="scientific">Oceanimonas smirnovii</name>
    <dbReference type="NCBI Taxonomy" id="264574"/>
    <lineage>
        <taxon>Bacteria</taxon>
        <taxon>Pseudomonadati</taxon>
        <taxon>Pseudomonadota</taxon>
        <taxon>Gammaproteobacteria</taxon>
        <taxon>Aeromonadales</taxon>
        <taxon>Aeromonadaceae</taxon>
        <taxon>Oceanimonas</taxon>
    </lineage>
</organism>
<comment type="caution">
    <text evidence="10">The sequence shown here is derived from an EMBL/GenBank/DDBJ whole genome shotgun (WGS) entry which is preliminary data.</text>
</comment>